<gene>
    <name evidence="1" type="ORF">BDN72DRAFT_857768</name>
</gene>
<accession>A0ACD3AVJ3</accession>
<evidence type="ECO:0000313" key="1">
    <source>
        <dbReference type="EMBL" id="TFK69374.1"/>
    </source>
</evidence>
<dbReference type="Proteomes" id="UP000308600">
    <property type="component" value="Unassembled WGS sequence"/>
</dbReference>
<organism evidence="1 2">
    <name type="scientific">Pluteus cervinus</name>
    <dbReference type="NCBI Taxonomy" id="181527"/>
    <lineage>
        <taxon>Eukaryota</taxon>
        <taxon>Fungi</taxon>
        <taxon>Dikarya</taxon>
        <taxon>Basidiomycota</taxon>
        <taxon>Agaricomycotina</taxon>
        <taxon>Agaricomycetes</taxon>
        <taxon>Agaricomycetidae</taxon>
        <taxon>Agaricales</taxon>
        <taxon>Pluteineae</taxon>
        <taxon>Pluteaceae</taxon>
        <taxon>Pluteus</taxon>
    </lineage>
</organism>
<protein>
    <submittedName>
        <fullName evidence="1">Uncharacterized protein</fullName>
    </submittedName>
</protein>
<name>A0ACD3AVJ3_9AGAR</name>
<proteinExistence type="predicted"/>
<sequence>MSIEIIRPQISPRFHSDTADVIFLSSDRVKFHIHRKNLESTTAAFPGPEFRLTQGEIVPLTESAGTLELLFQFSYPQRQPELTKVGFEKIVPLAEAVEKYEVFPAMPACYRMMEMHIRTNPAEVFAYAGKHGYNDLADEAAPLLIGKPLNQMFKLLPPALALPWVSYREQWLQVLQAAYAKPVGYHSNCGAWRILMTNIMQKLSMQLGSLSDVKQIFAPPGANTRNCCSSYLVAWQQSVEENIKKIRKFSTFL</sequence>
<dbReference type="EMBL" id="ML208332">
    <property type="protein sequence ID" value="TFK69374.1"/>
    <property type="molecule type" value="Genomic_DNA"/>
</dbReference>
<reference evidence="1 2" key="1">
    <citation type="journal article" date="2019" name="Nat. Ecol. Evol.">
        <title>Megaphylogeny resolves global patterns of mushroom evolution.</title>
        <authorList>
            <person name="Varga T."/>
            <person name="Krizsan K."/>
            <person name="Foldi C."/>
            <person name="Dima B."/>
            <person name="Sanchez-Garcia M."/>
            <person name="Sanchez-Ramirez S."/>
            <person name="Szollosi G.J."/>
            <person name="Szarkandi J.G."/>
            <person name="Papp V."/>
            <person name="Albert L."/>
            <person name="Andreopoulos W."/>
            <person name="Angelini C."/>
            <person name="Antonin V."/>
            <person name="Barry K.W."/>
            <person name="Bougher N.L."/>
            <person name="Buchanan P."/>
            <person name="Buyck B."/>
            <person name="Bense V."/>
            <person name="Catcheside P."/>
            <person name="Chovatia M."/>
            <person name="Cooper J."/>
            <person name="Damon W."/>
            <person name="Desjardin D."/>
            <person name="Finy P."/>
            <person name="Geml J."/>
            <person name="Haridas S."/>
            <person name="Hughes K."/>
            <person name="Justo A."/>
            <person name="Karasinski D."/>
            <person name="Kautmanova I."/>
            <person name="Kiss B."/>
            <person name="Kocsube S."/>
            <person name="Kotiranta H."/>
            <person name="LaButti K.M."/>
            <person name="Lechner B.E."/>
            <person name="Liimatainen K."/>
            <person name="Lipzen A."/>
            <person name="Lukacs Z."/>
            <person name="Mihaltcheva S."/>
            <person name="Morgado L.N."/>
            <person name="Niskanen T."/>
            <person name="Noordeloos M.E."/>
            <person name="Ohm R.A."/>
            <person name="Ortiz-Santana B."/>
            <person name="Ovrebo C."/>
            <person name="Racz N."/>
            <person name="Riley R."/>
            <person name="Savchenko A."/>
            <person name="Shiryaev A."/>
            <person name="Soop K."/>
            <person name="Spirin V."/>
            <person name="Szebenyi C."/>
            <person name="Tomsovsky M."/>
            <person name="Tulloss R.E."/>
            <person name="Uehling J."/>
            <person name="Grigoriev I.V."/>
            <person name="Vagvolgyi C."/>
            <person name="Papp T."/>
            <person name="Martin F.M."/>
            <person name="Miettinen O."/>
            <person name="Hibbett D.S."/>
            <person name="Nagy L.G."/>
        </authorList>
    </citation>
    <scope>NUCLEOTIDE SEQUENCE [LARGE SCALE GENOMIC DNA]</scope>
    <source>
        <strain evidence="1 2">NL-1719</strain>
    </source>
</reference>
<evidence type="ECO:0000313" key="2">
    <source>
        <dbReference type="Proteomes" id="UP000308600"/>
    </source>
</evidence>
<keyword evidence="2" id="KW-1185">Reference proteome</keyword>